<sequence length="100" mass="11531">MGTRATIREKTKTSPRNLTASELRRRKGRAASMMKNRDVLSFGSDEYLMNPMELTSGSRKNGRNEGCNKRLVEFDEWKDETDAMLRGDERAKEIWCERGA</sequence>
<proteinExistence type="predicted"/>
<evidence type="ECO:0000313" key="3">
    <source>
        <dbReference type="Proteomes" id="UP001497644"/>
    </source>
</evidence>
<protein>
    <submittedName>
        <fullName evidence="2">Uncharacterized protein</fullName>
    </submittedName>
</protein>
<feature type="compositionally biased region" description="Basic and acidic residues" evidence="1">
    <location>
        <begin position="1"/>
        <end position="12"/>
    </location>
</feature>
<evidence type="ECO:0000256" key="1">
    <source>
        <dbReference type="SAM" id="MobiDB-lite"/>
    </source>
</evidence>
<organism evidence="2 3">
    <name type="scientific">Lasius platythorax</name>
    <dbReference type="NCBI Taxonomy" id="488582"/>
    <lineage>
        <taxon>Eukaryota</taxon>
        <taxon>Metazoa</taxon>
        <taxon>Ecdysozoa</taxon>
        <taxon>Arthropoda</taxon>
        <taxon>Hexapoda</taxon>
        <taxon>Insecta</taxon>
        <taxon>Pterygota</taxon>
        <taxon>Neoptera</taxon>
        <taxon>Endopterygota</taxon>
        <taxon>Hymenoptera</taxon>
        <taxon>Apocrita</taxon>
        <taxon>Aculeata</taxon>
        <taxon>Formicoidea</taxon>
        <taxon>Formicidae</taxon>
        <taxon>Formicinae</taxon>
        <taxon>Lasius</taxon>
        <taxon>Lasius</taxon>
    </lineage>
</organism>
<accession>A0AAV2PBS9</accession>
<feature type="region of interest" description="Disordered" evidence="1">
    <location>
        <begin position="1"/>
        <end position="30"/>
    </location>
</feature>
<name>A0AAV2PBS9_9HYME</name>
<keyword evidence="3" id="KW-1185">Reference proteome</keyword>
<gene>
    <name evidence="2" type="ORF">LPLAT_LOCUS14064</name>
</gene>
<dbReference type="AlphaFoldDB" id="A0AAV2PBS9"/>
<dbReference type="EMBL" id="OZ034832">
    <property type="protein sequence ID" value="CAL1689065.1"/>
    <property type="molecule type" value="Genomic_DNA"/>
</dbReference>
<reference evidence="2" key="1">
    <citation type="submission" date="2024-04" db="EMBL/GenBank/DDBJ databases">
        <authorList>
            <consortium name="Molecular Ecology Group"/>
        </authorList>
    </citation>
    <scope>NUCLEOTIDE SEQUENCE</scope>
</reference>
<evidence type="ECO:0000313" key="2">
    <source>
        <dbReference type="EMBL" id="CAL1689065.1"/>
    </source>
</evidence>
<dbReference type="Proteomes" id="UP001497644">
    <property type="component" value="Chromosome 9"/>
</dbReference>